<comment type="caution">
    <text evidence="1">The sequence shown here is derived from an EMBL/GenBank/DDBJ whole genome shotgun (WGS) entry which is preliminary data.</text>
</comment>
<evidence type="ECO:0000313" key="1">
    <source>
        <dbReference type="EMBL" id="CAL4064631.1"/>
    </source>
</evidence>
<sequence length="248" mass="27404">MAPNSHYCVYGRQSMMSVPSLVLIPPDSANPNDNKVLCSGKKNVNMKSNCEENPASVPEINVIPPSPRNSLYRKRWASSTNINTFDENEIHNWSMEGSEHVVTKDSSKPHSNTYVDNKNVTPFIIRRSPLKQVPSSKTEDIAPTKFEGVCKLNFNQVSMSDDSACSITTPTTPEVKRVFFPSSEPKNNGLANDDELEDDIADDVFDEVRLFSPPDAVTDKVVSDVGGFEVDSNNNSTNQEDILYAVNG</sequence>
<feature type="non-terminal residue" evidence="1">
    <location>
        <position position="248"/>
    </location>
</feature>
<dbReference type="EMBL" id="CAXKWB010001517">
    <property type="protein sequence ID" value="CAL4064631.1"/>
    <property type="molecule type" value="Genomic_DNA"/>
</dbReference>
<gene>
    <name evidence="1" type="ORF">MNOR_LOCUS4179</name>
</gene>
<proteinExistence type="predicted"/>
<keyword evidence="2" id="KW-1185">Reference proteome</keyword>
<evidence type="ECO:0000313" key="2">
    <source>
        <dbReference type="Proteomes" id="UP001497623"/>
    </source>
</evidence>
<dbReference type="AlphaFoldDB" id="A0AAV2PSL2"/>
<organism evidence="1 2">
    <name type="scientific">Meganyctiphanes norvegica</name>
    <name type="common">Northern krill</name>
    <name type="synonym">Thysanopoda norvegica</name>
    <dbReference type="NCBI Taxonomy" id="48144"/>
    <lineage>
        <taxon>Eukaryota</taxon>
        <taxon>Metazoa</taxon>
        <taxon>Ecdysozoa</taxon>
        <taxon>Arthropoda</taxon>
        <taxon>Crustacea</taxon>
        <taxon>Multicrustacea</taxon>
        <taxon>Malacostraca</taxon>
        <taxon>Eumalacostraca</taxon>
        <taxon>Eucarida</taxon>
        <taxon>Euphausiacea</taxon>
        <taxon>Euphausiidae</taxon>
        <taxon>Meganyctiphanes</taxon>
    </lineage>
</organism>
<protein>
    <submittedName>
        <fullName evidence="1">Uncharacterized protein</fullName>
    </submittedName>
</protein>
<dbReference type="Proteomes" id="UP001497623">
    <property type="component" value="Unassembled WGS sequence"/>
</dbReference>
<name>A0AAV2PSL2_MEGNR</name>
<accession>A0AAV2PSL2</accession>
<reference evidence="1 2" key="1">
    <citation type="submission" date="2024-05" db="EMBL/GenBank/DDBJ databases">
        <authorList>
            <person name="Wallberg A."/>
        </authorList>
    </citation>
    <scope>NUCLEOTIDE SEQUENCE [LARGE SCALE GENOMIC DNA]</scope>
</reference>